<name>A0ABW3ZV60_9BACI</name>
<keyword evidence="3" id="KW-0479">Metal-binding</keyword>
<dbReference type="InterPro" id="IPR029001">
    <property type="entry name" value="ITPase-like_fam"/>
</dbReference>
<evidence type="ECO:0000256" key="5">
    <source>
        <dbReference type="ARBA" id="ARBA00022801"/>
    </source>
</evidence>
<gene>
    <name evidence="13" type="ORF">ACFQ4A_11580</name>
</gene>
<keyword evidence="6" id="KW-0460">Magnesium</keyword>
<evidence type="ECO:0000256" key="2">
    <source>
        <dbReference type="ARBA" id="ARBA00001946"/>
    </source>
</evidence>
<protein>
    <recommendedName>
        <fullName evidence="9">inosine/xanthosine triphosphatase</fullName>
        <ecNumber evidence="9">3.6.1.73</ecNumber>
    </recommendedName>
</protein>
<evidence type="ECO:0000256" key="8">
    <source>
        <dbReference type="ARBA" id="ARBA00023211"/>
    </source>
</evidence>
<dbReference type="RefSeq" id="WP_382400699.1">
    <property type="nucleotide sequence ID" value="NZ_JBHTNH010000024.1"/>
</dbReference>
<proteinExistence type="predicted"/>
<dbReference type="Proteomes" id="UP001597178">
    <property type="component" value="Unassembled WGS sequence"/>
</dbReference>
<dbReference type="InterPro" id="IPR026533">
    <property type="entry name" value="NTPase/PRRC1"/>
</dbReference>
<dbReference type="PANTHER" id="PTHR34699:SF2">
    <property type="entry name" value="NON-CANONICAL PURINE NTP PHOSPHATASE_PRRC1 DOMAIN-CONTAINING PROTEIN"/>
    <property type="match status" value="1"/>
</dbReference>
<evidence type="ECO:0000256" key="4">
    <source>
        <dbReference type="ARBA" id="ARBA00022741"/>
    </source>
</evidence>
<evidence type="ECO:0000256" key="10">
    <source>
        <dbReference type="ARBA" id="ARBA00048174"/>
    </source>
</evidence>
<evidence type="ECO:0000256" key="3">
    <source>
        <dbReference type="ARBA" id="ARBA00022723"/>
    </source>
</evidence>
<comment type="catalytic activity">
    <reaction evidence="10">
        <text>ITP + H2O = IDP + phosphate + H(+)</text>
        <dbReference type="Rhea" id="RHEA:28330"/>
        <dbReference type="ChEBI" id="CHEBI:15377"/>
        <dbReference type="ChEBI" id="CHEBI:15378"/>
        <dbReference type="ChEBI" id="CHEBI:43474"/>
        <dbReference type="ChEBI" id="CHEBI:58280"/>
        <dbReference type="ChEBI" id="CHEBI:61402"/>
        <dbReference type="EC" id="3.6.1.73"/>
    </reaction>
</comment>
<dbReference type="Pfam" id="PF01931">
    <property type="entry name" value="NTPase_I-T"/>
    <property type="match status" value="1"/>
</dbReference>
<dbReference type="InterPro" id="IPR050299">
    <property type="entry name" value="YjjX_NTPase"/>
</dbReference>
<evidence type="ECO:0000256" key="1">
    <source>
        <dbReference type="ARBA" id="ARBA00001936"/>
    </source>
</evidence>
<comment type="cofactor">
    <cofactor evidence="1">
        <name>Mn(2+)</name>
        <dbReference type="ChEBI" id="CHEBI:29035"/>
    </cofactor>
</comment>
<sequence length="168" mass="18498">MSIVIGSQNPAKIAAVKDVFAQDEVMAADAPSQVSDQPFSDAETRLGAINRAFNALKSASGEIAIGLEGGIMYVDNELYLCNWGALVTRNNNIFTASGARILLPVEIADELKKGMELGDVMDAYAKKQDVRKKEGAIGIFTNERISRQDMFVHVVQLLRGQWEYWEET</sequence>
<dbReference type="NCBIfam" id="NF002850">
    <property type="entry name" value="PRK03114.1"/>
    <property type="match status" value="1"/>
</dbReference>
<keyword evidence="8" id="KW-0464">Manganese</keyword>
<comment type="caution">
    <text evidence="13">The sequence shown here is derived from an EMBL/GenBank/DDBJ whole genome shotgun (WGS) entry which is preliminary data.</text>
</comment>
<keyword evidence="7" id="KW-0546">Nucleotide metabolism</keyword>
<dbReference type="Gene3D" id="3.90.950.10">
    <property type="match status" value="1"/>
</dbReference>
<evidence type="ECO:0000313" key="14">
    <source>
        <dbReference type="Proteomes" id="UP001597178"/>
    </source>
</evidence>
<dbReference type="EC" id="3.6.1.73" evidence="9"/>
<dbReference type="PANTHER" id="PTHR34699">
    <property type="match status" value="1"/>
</dbReference>
<keyword evidence="5" id="KW-0378">Hydrolase</keyword>
<reference evidence="14" key="1">
    <citation type="journal article" date="2019" name="Int. J. Syst. Evol. Microbiol.">
        <title>The Global Catalogue of Microorganisms (GCM) 10K type strain sequencing project: providing services to taxonomists for standard genome sequencing and annotation.</title>
        <authorList>
            <consortium name="The Broad Institute Genomics Platform"/>
            <consortium name="The Broad Institute Genome Sequencing Center for Infectious Disease"/>
            <person name="Wu L."/>
            <person name="Ma J."/>
        </authorList>
    </citation>
    <scope>NUCLEOTIDE SEQUENCE [LARGE SCALE GENOMIC DNA]</scope>
    <source>
        <strain evidence="14">CCUG 54822</strain>
    </source>
</reference>
<evidence type="ECO:0000313" key="13">
    <source>
        <dbReference type="EMBL" id="MFD1362296.1"/>
    </source>
</evidence>
<keyword evidence="4" id="KW-0547">Nucleotide-binding</keyword>
<evidence type="ECO:0000256" key="7">
    <source>
        <dbReference type="ARBA" id="ARBA00023080"/>
    </source>
</evidence>
<dbReference type="SUPFAM" id="SSF52972">
    <property type="entry name" value="ITPase-like"/>
    <property type="match status" value="1"/>
</dbReference>
<evidence type="ECO:0000256" key="11">
    <source>
        <dbReference type="ARBA" id="ARBA00048781"/>
    </source>
</evidence>
<feature type="domain" description="Non-canonical purine NTP phosphatase/PRRC1" evidence="12">
    <location>
        <begin position="6"/>
        <end position="155"/>
    </location>
</feature>
<comment type="catalytic activity">
    <reaction evidence="11">
        <text>XTP + H2O = XDP + phosphate + H(+)</text>
        <dbReference type="Rhea" id="RHEA:28406"/>
        <dbReference type="ChEBI" id="CHEBI:15377"/>
        <dbReference type="ChEBI" id="CHEBI:15378"/>
        <dbReference type="ChEBI" id="CHEBI:43474"/>
        <dbReference type="ChEBI" id="CHEBI:59884"/>
        <dbReference type="ChEBI" id="CHEBI:61314"/>
        <dbReference type="EC" id="3.6.1.73"/>
    </reaction>
</comment>
<comment type="cofactor">
    <cofactor evidence="2">
        <name>Mg(2+)</name>
        <dbReference type="ChEBI" id="CHEBI:18420"/>
    </cofactor>
</comment>
<evidence type="ECO:0000256" key="9">
    <source>
        <dbReference type="ARBA" id="ARBA00038901"/>
    </source>
</evidence>
<evidence type="ECO:0000256" key="6">
    <source>
        <dbReference type="ARBA" id="ARBA00022842"/>
    </source>
</evidence>
<keyword evidence="14" id="KW-1185">Reference proteome</keyword>
<dbReference type="EMBL" id="JBHTNH010000024">
    <property type="protein sequence ID" value="MFD1362296.1"/>
    <property type="molecule type" value="Genomic_DNA"/>
</dbReference>
<evidence type="ECO:0000259" key="12">
    <source>
        <dbReference type="Pfam" id="PF01931"/>
    </source>
</evidence>
<accession>A0ABW3ZV60</accession>
<organism evidence="13 14">
    <name type="scientific">Lentibacillus salinarum</name>
    <dbReference type="NCBI Taxonomy" id="446820"/>
    <lineage>
        <taxon>Bacteria</taxon>
        <taxon>Bacillati</taxon>
        <taxon>Bacillota</taxon>
        <taxon>Bacilli</taxon>
        <taxon>Bacillales</taxon>
        <taxon>Bacillaceae</taxon>
        <taxon>Lentibacillus</taxon>
    </lineage>
</organism>